<dbReference type="GO" id="GO:0032259">
    <property type="term" value="P:methylation"/>
    <property type="evidence" value="ECO:0007669"/>
    <property type="project" value="UniProtKB-KW"/>
</dbReference>
<dbReference type="Proteomes" id="UP000216316">
    <property type="component" value="Unassembled WGS sequence"/>
</dbReference>
<reference evidence="5 8" key="2">
    <citation type="submission" date="2017-05" db="EMBL/GenBank/DDBJ databases">
        <authorList>
            <person name="Lin X.B."/>
            <person name="Stothard P."/>
            <person name="Tasseva G."/>
            <person name="Walter J."/>
        </authorList>
    </citation>
    <scope>NUCLEOTIDE SEQUENCE [LARGE SCALE GENOMIC DNA]</scope>
    <source>
        <strain evidence="5 8">609u</strain>
    </source>
</reference>
<organism evidence="6 7">
    <name type="scientific">Lactobacillus taiwanensis</name>
    <dbReference type="NCBI Taxonomy" id="508451"/>
    <lineage>
        <taxon>Bacteria</taxon>
        <taxon>Bacillati</taxon>
        <taxon>Bacillota</taxon>
        <taxon>Bacilli</taxon>
        <taxon>Lactobacillales</taxon>
        <taxon>Lactobacillaceae</taxon>
        <taxon>Lactobacillus</taxon>
    </lineage>
</organism>
<evidence type="ECO:0000313" key="8">
    <source>
        <dbReference type="Proteomes" id="UP000216316"/>
    </source>
</evidence>
<dbReference type="Proteomes" id="UP000215828">
    <property type="component" value="Unassembled WGS sequence"/>
</dbReference>
<sequence length="240" mass="26928">MNLTNKVPEKDVHDLFTRVAPHYDQMNNIISLGTQNGWRRKFLKELNVQPGDFALDLCCGTADITTALARKVGTSGNVIGLDFNQEMLDLADKKIREQGLQKEIQLKQGDAMHLPYNDNSFDIVTIGFGLRNVPDANQVLKEINRVLKPNEKIGILETSQPTNPIVRLGWKGYFKLFPSFAKLLRANVSDYQYLSNTTAEFVSAAKLTLMLENNNFKNVQVTKLNLGAGAIHIGIKKKIR</sequence>
<dbReference type="SUPFAM" id="SSF53335">
    <property type="entry name" value="S-adenosyl-L-methionine-dependent methyltransferases"/>
    <property type="match status" value="1"/>
</dbReference>
<dbReference type="InterPro" id="IPR029063">
    <property type="entry name" value="SAM-dependent_MTases_sf"/>
</dbReference>
<dbReference type="RefSeq" id="WP_057718471.1">
    <property type="nucleotide sequence ID" value="NZ_NGNV01000022.1"/>
</dbReference>
<comment type="function">
    <text evidence="4">Methyltransferase required for the conversion of demethylmenaquinol (DMKH2) to menaquinol (MKH2).</text>
</comment>
<evidence type="ECO:0000256" key="1">
    <source>
        <dbReference type="ARBA" id="ARBA00022603"/>
    </source>
</evidence>
<keyword evidence="8" id="KW-1185">Reference proteome</keyword>
<dbReference type="EMBL" id="NGNX01000022">
    <property type="protein sequence ID" value="OYR91497.1"/>
    <property type="molecule type" value="Genomic_DNA"/>
</dbReference>
<reference evidence="6 7" key="1">
    <citation type="submission" date="2017-04" db="EMBL/GenBank/DDBJ databases">
        <authorList>
            <person name="Afonso C.L."/>
            <person name="Miller P.J."/>
            <person name="Scott M.A."/>
            <person name="Spackman E."/>
            <person name="Goraichik I."/>
            <person name="Dimitrov K.M."/>
            <person name="Suarez D.L."/>
            <person name="Swayne D.E."/>
        </authorList>
    </citation>
    <scope>NUCLEOTIDE SEQUENCE [LARGE SCALE GENOMIC DNA]</scope>
    <source>
        <strain evidence="6 7">609q</strain>
    </source>
</reference>
<keyword evidence="1 4" id="KW-0489">Methyltransferase</keyword>
<keyword evidence="4" id="KW-0474">Menaquinone biosynthesis</keyword>
<feature type="binding site" evidence="4">
    <location>
        <begin position="110"/>
        <end position="111"/>
    </location>
    <ligand>
        <name>S-adenosyl-L-methionine</name>
        <dbReference type="ChEBI" id="CHEBI:59789"/>
    </ligand>
</feature>
<comment type="catalytic activity">
    <reaction evidence="4">
        <text>a 2-demethylmenaquinol + S-adenosyl-L-methionine = a menaquinol + S-adenosyl-L-homocysteine + H(+)</text>
        <dbReference type="Rhea" id="RHEA:42640"/>
        <dbReference type="Rhea" id="RHEA-COMP:9539"/>
        <dbReference type="Rhea" id="RHEA-COMP:9563"/>
        <dbReference type="ChEBI" id="CHEBI:15378"/>
        <dbReference type="ChEBI" id="CHEBI:18151"/>
        <dbReference type="ChEBI" id="CHEBI:55437"/>
        <dbReference type="ChEBI" id="CHEBI:57856"/>
        <dbReference type="ChEBI" id="CHEBI:59789"/>
        <dbReference type="EC" id="2.1.1.163"/>
    </reaction>
</comment>
<evidence type="ECO:0000313" key="5">
    <source>
        <dbReference type="EMBL" id="OYR88024.1"/>
    </source>
</evidence>
<evidence type="ECO:0000256" key="2">
    <source>
        <dbReference type="ARBA" id="ARBA00022679"/>
    </source>
</evidence>
<dbReference type="PANTHER" id="PTHR43591">
    <property type="entry name" value="METHYLTRANSFERASE"/>
    <property type="match status" value="1"/>
</dbReference>
<dbReference type="PROSITE" id="PS01183">
    <property type="entry name" value="UBIE_1"/>
    <property type="match status" value="1"/>
</dbReference>
<dbReference type="InterPro" id="IPR023576">
    <property type="entry name" value="UbiE/COQ5_MeTrFase_CS"/>
</dbReference>
<reference evidence="7 8" key="3">
    <citation type="submission" date="2017-09" db="EMBL/GenBank/DDBJ databases">
        <title>Tripartite evolution among Lactobacillus johnsonii, Lactobacillus taiwanensis, Lactobacillus reuteri and their rodent host.</title>
        <authorList>
            <person name="Wang T."/>
            <person name="Knowles S."/>
            <person name="Cheng C."/>
        </authorList>
    </citation>
    <scope>NUCLEOTIDE SEQUENCE [LARGE SCALE GENOMIC DNA]</scope>
    <source>
        <strain evidence="6 7">609q</strain>
        <strain evidence="5 8">609u</strain>
    </source>
</reference>
<comment type="caution">
    <text evidence="4">Lacks conserved residue(s) required for the propagation of feature annotation.</text>
</comment>
<dbReference type="UniPathway" id="UPA00079">
    <property type="reaction ID" value="UER00169"/>
</dbReference>
<dbReference type="InterPro" id="IPR004033">
    <property type="entry name" value="UbiE/COQ5_MeTrFase"/>
</dbReference>
<dbReference type="AlphaFoldDB" id="A0A256LFZ8"/>
<dbReference type="GO" id="GO:0009234">
    <property type="term" value="P:menaquinone biosynthetic process"/>
    <property type="evidence" value="ECO:0007669"/>
    <property type="project" value="UniProtKB-UniRule"/>
</dbReference>
<keyword evidence="2 4" id="KW-0808">Transferase</keyword>
<evidence type="ECO:0000256" key="4">
    <source>
        <dbReference type="HAMAP-Rule" id="MF_01813"/>
    </source>
</evidence>
<gene>
    <name evidence="4" type="primary">menG</name>
    <name evidence="5" type="ORF">CBF53_05800</name>
    <name evidence="6" type="ORF">CBF70_06490</name>
</gene>
<accession>A0A256LFZ8</accession>
<name>A0A256LFZ8_9LACO</name>
<dbReference type="PANTHER" id="PTHR43591:SF24">
    <property type="entry name" value="2-METHOXY-6-POLYPRENYL-1,4-BENZOQUINOL METHYLASE, MITOCHONDRIAL"/>
    <property type="match status" value="1"/>
</dbReference>
<protein>
    <recommendedName>
        <fullName evidence="4">Demethylmenaquinone methyltransferase</fullName>
        <ecNumber evidence="4">2.1.1.163</ecNumber>
    </recommendedName>
</protein>
<comment type="caution">
    <text evidence="6">The sequence shown here is derived from an EMBL/GenBank/DDBJ whole genome shotgun (WGS) entry which is preliminary data.</text>
</comment>
<evidence type="ECO:0000313" key="6">
    <source>
        <dbReference type="EMBL" id="OYR91497.1"/>
    </source>
</evidence>
<dbReference type="Gene3D" id="3.40.50.150">
    <property type="entry name" value="Vaccinia Virus protein VP39"/>
    <property type="match status" value="1"/>
</dbReference>
<feature type="binding site" evidence="4">
    <location>
        <position position="82"/>
    </location>
    <ligand>
        <name>S-adenosyl-L-methionine</name>
        <dbReference type="ChEBI" id="CHEBI:59789"/>
    </ligand>
</feature>
<dbReference type="CDD" id="cd02440">
    <property type="entry name" value="AdoMet_MTases"/>
    <property type="match status" value="1"/>
</dbReference>
<keyword evidence="3 4" id="KW-0949">S-adenosyl-L-methionine</keyword>
<feature type="binding site" evidence="4">
    <location>
        <position position="61"/>
    </location>
    <ligand>
        <name>S-adenosyl-L-methionine</name>
        <dbReference type="ChEBI" id="CHEBI:59789"/>
    </ligand>
</feature>
<evidence type="ECO:0000313" key="7">
    <source>
        <dbReference type="Proteomes" id="UP000215828"/>
    </source>
</evidence>
<dbReference type="GO" id="GO:0043770">
    <property type="term" value="F:demethylmenaquinone methyltransferase activity"/>
    <property type="evidence" value="ECO:0007669"/>
    <property type="project" value="UniProtKB-UniRule"/>
</dbReference>
<dbReference type="Pfam" id="PF01209">
    <property type="entry name" value="Ubie_methyltran"/>
    <property type="match status" value="1"/>
</dbReference>
<dbReference type="HAMAP" id="MF_01813">
    <property type="entry name" value="MenG_UbiE_methyltr"/>
    <property type="match status" value="1"/>
</dbReference>
<comment type="similarity">
    <text evidence="4">Belongs to the class I-like SAM-binding methyltransferase superfamily. MenG/UbiE family.</text>
</comment>
<dbReference type="EC" id="2.1.1.163" evidence="4"/>
<dbReference type="PROSITE" id="PS51608">
    <property type="entry name" value="SAM_MT_UBIE"/>
    <property type="match status" value="1"/>
</dbReference>
<dbReference type="EMBL" id="NGNV01000022">
    <property type="protein sequence ID" value="OYR88024.1"/>
    <property type="molecule type" value="Genomic_DNA"/>
</dbReference>
<proteinExistence type="inferred from homology"/>
<comment type="pathway">
    <text evidence="4">Quinol/quinone metabolism; menaquinone biosynthesis; menaquinol from 1,4-dihydroxy-2-naphthoate: step 2/2.</text>
</comment>
<dbReference type="NCBIfam" id="TIGR01934">
    <property type="entry name" value="MenG_MenH_UbiE"/>
    <property type="match status" value="1"/>
</dbReference>
<dbReference type="NCBIfam" id="NF001243">
    <property type="entry name" value="PRK00216.1-4"/>
    <property type="match status" value="1"/>
</dbReference>
<evidence type="ECO:0000256" key="3">
    <source>
        <dbReference type="ARBA" id="ARBA00022691"/>
    </source>
</evidence>
<dbReference type="NCBIfam" id="NF001244">
    <property type="entry name" value="PRK00216.1-5"/>
    <property type="match status" value="1"/>
</dbReference>